<organism evidence="2 3">
    <name type="scientific">Jutongia huaianensis</name>
    <dbReference type="NCBI Taxonomy" id="2763668"/>
    <lineage>
        <taxon>Bacteria</taxon>
        <taxon>Bacillati</taxon>
        <taxon>Bacillota</taxon>
        <taxon>Clostridia</taxon>
        <taxon>Lachnospirales</taxon>
        <taxon>Lachnospiraceae</taxon>
        <taxon>Jutongia</taxon>
    </lineage>
</organism>
<dbReference type="Pfam" id="PF07873">
    <property type="entry name" value="YabP"/>
    <property type="match status" value="1"/>
</dbReference>
<evidence type="ECO:0000313" key="3">
    <source>
        <dbReference type="Proteomes" id="UP000606193"/>
    </source>
</evidence>
<sequence length="112" mass="13089">MRREYRVKPVKHKHEKRMKTEPSMQDPVLSGKISGVLNLSEDILAKAPVVTSFGRYRVCIENYRSILEYQEEQIRIQTKTGKIRIAGKRLGIAYYREDCMCVVGEIHSIEYQ</sequence>
<dbReference type="Proteomes" id="UP000606193">
    <property type="component" value="Unassembled WGS sequence"/>
</dbReference>
<dbReference type="RefSeq" id="WP_022465810.1">
    <property type="nucleotide sequence ID" value="NZ_JACRSX010000013.1"/>
</dbReference>
<gene>
    <name evidence="2" type="ORF">H8704_09735</name>
</gene>
<evidence type="ECO:0000313" key="2">
    <source>
        <dbReference type="EMBL" id="MBC8562899.1"/>
    </source>
</evidence>
<keyword evidence="3" id="KW-1185">Reference proteome</keyword>
<reference evidence="2 3" key="1">
    <citation type="submission" date="2020-08" db="EMBL/GenBank/DDBJ databases">
        <title>Genome public.</title>
        <authorList>
            <person name="Liu C."/>
            <person name="Sun Q."/>
        </authorList>
    </citation>
    <scope>NUCLEOTIDE SEQUENCE [LARGE SCALE GENOMIC DNA]</scope>
    <source>
        <strain evidence="2 3">NSJ-37</strain>
    </source>
</reference>
<dbReference type="InterPro" id="IPR022476">
    <property type="entry name" value="Spore_YabP/YqfC"/>
</dbReference>
<name>A0ABR7N301_9FIRM</name>
<accession>A0ABR7N301</accession>
<feature type="compositionally biased region" description="Basic residues" evidence="1">
    <location>
        <begin position="8"/>
        <end position="17"/>
    </location>
</feature>
<comment type="caution">
    <text evidence="2">The sequence shown here is derived from an EMBL/GenBank/DDBJ whole genome shotgun (WGS) entry which is preliminary data.</text>
</comment>
<protein>
    <submittedName>
        <fullName evidence="2">YabP/YqfC family sporulation protein</fullName>
    </submittedName>
</protein>
<feature type="region of interest" description="Disordered" evidence="1">
    <location>
        <begin position="1"/>
        <end position="26"/>
    </location>
</feature>
<dbReference type="EMBL" id="JACRSX010000013">
    <property type="protein sequence ID" value="MBC8562899.1"/>
    <property type="molecule type" value="Genomic_DNA"/>
</dbReference>
<proteinExistence type="predicted"/>
<evidence type="ECO:0000256" key="1">
    <source>
        <dbReference type="SAM" id="MobiDB-lite"/>
    </source>
</evidence>